<dbReference type="STRING" id="488533.SAMN04487960_103304"/>
<evidence type="ECO:0000313" key="2">
    <source>
        <dbReference type="Proteomes" id="UP000199675"/>
    </source>
</evidence>
<proteinExistence type="predicted"/>
<dbReference type="EMBL" id="FNNE01000003">
    <property type="protein sequence ID" value="SDW62339.1"/>
    <property type="molecule type" value="Genomic_DNA"/>
</dbReference>
<reference evidence="1 2" key="1">
    <citation type="submission" date="2016-10" db="EMBL/GenBank/DDBJ databases">
        <authorList>
            <person name="de Groot N.N."/>
        </authorList>
    </citation>
    <scope>NUCLEOTIDE SEQUENCE [LARGE SCALE GENOMIC DNA]</scope>
    <source>
        <strain evidence="1 2">CGMCC 1.7059</strain>
    </source>
</reference>
<accession>A0A1H2V300</accession>
<dbReference type="AlphaFoldDB" id="A0A1H2V300"/>
<organism evidence="1 2">
    <name type="scientific">Marinobacter mobilis</name>
    <dbReference type="NCBI Taxonomy" id="488533"/>
    <lineage>
        <taxon>Bacteria</taxon>
        <taxon>Pseudomonadati</taxon>
        <taxon>Pseudomonadota</taxon>
        <taxon>Gammaproteobacteria</taxon>
        <taxon>Pseudomonadales</taxon>
        <taxon>Marinobacteraceae</taxon>
        <taxon>Marinobacter</taxon>
    </lineage>
</organism>
<name>A0A1H2V300_9GAMM</name>
<sequence length="300" mass="32875">MGRDLSIYLKAGLLFVGLVVASLPVRAMGALAPFPLATVEVETQIESPAHRVLLSPVREVNDEIRSETVVRVPVRGTGALLRIAEDSSRVEARAYYRQQLQLLGARELYECEGRNCGRSNVWANQIFGQATLYGRDAEQDYLAAVVDQDDRRLLVLVYTVTRGNLREYVWVEQLVLGEGASLPAVSNGGGRIRGPIVVPWSGGVTVRFDWSSTDRRHLNNWAAEEGATVLLTSRTALRSDETLQQSLERSGQALTSMASLLAKSGIREDRQTQINIGPAVQSLDPAGNTDRIEILVILAP</sequence>
<evidence type="ECO:0000313" key="1">
    <source>
        <dbReference type="EMBL" id="SDW62339.1"/>
    </source>
</evidence>
<protein>
    <recommendedName>
        <fullName evidence="3">DUF4892 domain-containing protein</fullName>
    </recommendedName>
</protein>
<dbReference type="Proteomes" id="UP000199675">
    <property type="component" value="Unassembled WGS sequence"/>
</dbReference>
<keyword evidence="2" id="KW-1185">Reference proteome</keyword>
<dbReference type="Pfam" id="PF16234">
    <property type="entry name" value="DUF4892"/>
    <property type="match status" value="1"/>
</dbReference>
<dbReference type="InterPro" id="IPR032608">
    <property type="entry name" value="DUF4892"/>
</dbReference>
<gene>
    <name evidence="1" type="ORF">SAMN04487960_103304</name>
</gene>
<evidence type="ECO:0008006" key="3">
    <source>
        <dbReference type="Google" id="ProtNLM"/>
    </source>
</evidence>